<dbReference type="Gene3D" id="3.30.70.270">
    <property type="match status" value="2"/>
</dbReference>
<dbReference type="PANTHER" id="PTHR33064">
    <property type="entry name" value="POL PROTEIN"/>
    <property type="match status" value="1"/>
</dbReference>
<dbReference type="SUPFAM" id="SSF56672">
    <property type="entry name" value="DNA/RNA polymerases"/>
    <property type="match status" value="1"/>
</dbReference>
<feature type="non-terminal residue" evidence="2">
    <location>
        <position position="1"/>
    </location>
</feature>
<sequence length="136" mass="15228">LLKDHKLVAKEAKSLFGQKKIDYLGHVVSEKGLSVDPTKIQAILQWPVPQNVKEVRSFLGLAGYYRQFIRQYASIASPIMDLLQKEPFKWTDQAQESFEILKNALGSAPVLSLPDFSLEFHIETDASELGIGLVLS</sequence>
<reference evidence="2" key="1">
    <citation type="submission" date="2025-08" db="UniProtKB">
        <authorList>
            <consortium name="RefSeq"/>
        </authorList>
    </citation>
    <scope>IDENTIFICATION</scope>
</reference>
<dbReference type="OMA" id="HCIANFA"/>
<dbReference type="InterPro" id="IPR041577">
    <property type="entry name" value="RT_RNaseH_2"/>
</dbReference>
<accession>A0A1S4BTX9</accession>
<dbReference type="AlphaFoldDB" id="A0A1S4BTX9"/>
<dbReference type="InterPro" id="IPR043502">
    <property type="entry name" value="DNA/RNA_pol_sf"/>
</dbReference>
<dbReference type="OrthoDB" id="1702342at2759"/>
<dbReference type="Pfam" id="PF17919">
    <property type="entry name" value="RT_RNaseH_2"/>
    <property type="match status" value="1"/>
</dbReference>
<name>A0A1S4BTX9_TOBAC</name>
<organism evidence="2">
    <name type="scientific">Nicotiana tabacum</name>
    <name type="common">Common tobacco</name>
    <dbReference type="NCBI Taxonomy" id="4097"/>
    <lineage>
        <taxon>Eukaryota</taxon>
        <taxon>Viridiplantae</taxon>
        <taxon>Streptophyta</taxon>
        <taxon>Embryophyta</taxon>
        <taxon>Tracheophyta</taxon>
        <taxon>Spermatophyta</taxon>
        <taxon>Magnoliopsida</taxon>
        <taxon>eudicotyledons</taxon>
        <taxon>Gunneridae</taxon>
        <taxon>Pentapetalae</taxon>
        <taxon>asterids</taxon>
        <taxon>lamiids</taxon>
        <taxon>Solanales</taxon>
        <taxon>Solanaceae</taxon>
        <taxon>Nicotianoideae</taxon>
        <taxon>Nicotianeae</taxon>
        <taxon>Nicotiana</taxon>
    </lineage>
</organism>
<dbReference type="SMR" id="A0A1S4BTX9"/>
<proteinExistence type="predicted"/>
<dbReference type="KEGG" id="nta:107811856"/>
<protein>
    <submittedName>
        <fullName evidence="2">Uncharacterized mitochondrial protein AtMg00860-like</fullName>
    </submittedName>
</protein>
<feature type="domain" description="Reverse transcriptase/retrotransposon-derived protein RNase H-like" evidence="1">
    <location>
        <begin position="90"/>
        <end position="136"/>
    </location>
</feature>
<dbReference type="InterPro" id="IPR043128">
    <property type="entry name" value="Rev_trsase/Diguanyl_cyclase"/>
</dbReference>
<dbReference type="InterPro" id="IPR051320">
    <property type="entry name" value="Viral_Replic_Matur_Polypro"/>
</dbReference>
<gene>
    <name evidence="2" type="primary">LOC107811856</name>
</gene>
<dbReference type="STRING" id="4097.A0A1S4BTX9"/>
<evidence type="ECO:0000313" key="2">
    <source>
        <dbReference type="RefSeq" id="XP_016492336.1"/>
    </source>
</evidence>
<dbReference type="RefSeq" id="XP_016492336.1">
    <property type="nucleotide sequence ID" value="XM_016636850.1"/>
</dbReference>
<dbReference type="PaxDb" id="4097-A0A1S4BTX9"/>
<evidence type="ECO:0000259" key="1">
    <source>
        <dbReference type="Pfam" id="PF17919"/>
    </source>
</evidence>
<dbReference type="FunFam" id="3.30.70.270:FF:000020">
    <property type="entry name" value="Transposon Tf2-6 polyprotein-like Protein"/>
    <property type="match status" value="1"/>
</dbReference>
<dbReference type="PANTHER" id="PTHR33064:SF37">
    <property type="entry name" value="RIBONUCLEASE H"/>
    <property type="match status" value="1"/>
</dbReference>